<gene>
    <name evidence="1" type="ORF">BRAPAZ1V2_A05P13670.2</name>
</gene>
<protein>
    <submittedName>
        <fullName evidence="1">Uncharacterized protein</fullName>
    </submittedName>
</protein>
<evidence type="ECO:0000313" key="2">
    <source>
        <dbReference type="Proteomes" id="UP000694005"/>
    </source>
</evidence>
<sequence length="41" mass="4823">MWRTVEDVSVTISSLLLHHKPTIDTRARSRRRNMEVESSNN</sequence>
<dbReference type="Proteomes" id="UP000694005">
    <property type="component" value="Chromosome A05"/>
</dbReference>
<accession>A0A8D9GB85</accession>
<dbReference type="EMBL" id="LS974621">
    <property type="protein sequence ID" value="CAG7874846.1"/>
    <property type="molecule type" value="Genomic_DNA"/>
</dbReference>
<organism evidence="1 2">
    <name type="scientific">Brassica campestris</name>
    <name type="common">Field mustard</name>
    <dbReference type="NCBI Taxonomy" id="3711"/>
    <lineage>
        <taxon>Eukaryota</taxon>
        <taxon>Viridiplantae</taxon>
        <taxon>Streptophyta</taxon>
        <taxon>Embryophyta</taxon>
        <taxon>Tracheophyta</taxon>
        <taxon>Spermatophyta</taxon>
        <taxon>Magnoliopsida</taxon>
        <taxon>eudicotyledons</taxon>
        <taxon>Gunneridae</taxon>
        <taxon>Pentapetalae</taxon>
        <taxon>rosids</taxon>
        <taxon>malvids</taxon>
        <taxon>Brassicales</taxon>
        <taxon>Brassicaceae</taxon>
        <taxon>Brassiceae</taxon>
        <taxon>Brassica</taxon>
    </lineage>
</organism>
<reference evidence="1 2" key="1">
    <citation type="submission" date="2021-07" db="EMBL/GenBank/DDBJ databases">
        <authorList>
            <consortium name="Genoscope - CEA"/>
            <person name="William W."/>
        </authorList>
    </citation>
    <scope>NUCLEOTIDE SEQUENCE [LARGE SCALE GENOMIC DNA]</scope>
</reference>
<proteinExistence type="predicted"/>
<dbReference type="Gramene" id="A05p13670.2_BraZ1">
    <property type="protein sequence ID" value="A05p13670.2_BraZ1.CDS"/>
    <property type="gene ID" value="A05g13670.2_BraZ1"/>
</dbReference>
<evidence type="ECO:0000313" key="1">
    <source>
        <dbReference type="EMBL" id="CAG7874846.1"/>
    </source>
</evidence>
<dbReference type="AlphaFoldDB" id="A0A8D9GB85"/>
<name>A0A8D9GB85_BRACM</name>